<dbReference type="SUPFAM" id="SSF52833">
    <property type="entry name" value="Thioredoxin-like"/>
    <property type="match status" value="1"/>
</dbReference>
<dbReference type="Pfam" id="PF00734">
    <property type="entry name" value="CBM_1"/>
    <property type="match status" value="1"/>
</dbReference>
<keyword evidence="3" id="KW-0285">Flavoprotein</keyword>
<evidence type="ECO:0000256" key="2">
    <source>
        <dbReference type="ARBA" id="ARBA00007801"/>
    </source>
</evidence>
<dbReference type="Pfam" id="PF00150">
    <property type="entry name" value="Cellulase"/>
    <property type="match status" value="1"/>
</dbReference>
<dbReference type="GO" id="GO:0004553">
    <property type="term" value="F:hydrolase activity, hydrolyzing O-glycosyl compounds"/>
    <property type="evidence" value="ECO:0007669"/>
    <property type="project" value="InterPro"/>
</dbReference>
<evidence type="ECO:0000313" key="12">
    <source>
        <dbReference type="Proteomes" id="UP000054988"/>
    </source>
</evidence>
<keyword evidence="5" id="KW-0378">Hydrolase</keyword>
<dbReference type="InterPro" id="IPR036188">
    <property type="entry name" value="FAD/NAD-bd_sf"/>
</dbReference>
<evidence type="ECO:0000256" key="9">
    <source>
        <dbReference type="SAM" id="MobiDB-lite"/>
    </source>
</evidence>
<dbReference type="GO" id="GO:0005576">
    <property type="term" value="C:extracellular region"/>
    <property type="evidence" value="ECO:0007669"/>
    <property type="project" value="InterPro"/>
</dbReference>
<dbReference type="PANTHER" id="PTHR43004">
    <property type="entry name" value="TRK SYSTEM POTASSIUM UPTAKE PROTEIN"/>
    <property type="match status" value="1"/>
</dbReference>
<dbReference type="Pfam" id="PF01494">
    <property type="entry name" value="FAD_binding_3"/>
    <property type="match status" value="1"/>
</dbReference>
<keyword evidence="7" id="KW-0560">Oxidoreductase</keyword>
<evidence type="ECO:0000256" key="5">
    <source>
        <dbReference type="ARBA" id="ARBA00022801"/>
    </source>
</evidence>
<dbReference type="SUPFAM" id="SSF51445">
    <property type="entry name" value="(Trans)glycosidases"/>
    <property type="match status" value="1"/>
</dbReference>
<dbReference type="PROSITE" id="PS51164">
    <property type="entry name" value="CBM1_2"/>
    <property type="match status" value="1"/>
</dbReference>
<evidence type="ECO:0000259" key="10">
    <source>
        <dbReference type="PROSITE" id="PS51164"/>
    </source>
</evidence>
<sequence>MGFTPKITHCSGGYPASAPITIKVLGFSTYILTYTYAFGTHSLSLTLLKTHPEECPKYPTLQTLSCNIGAGPVGALIAYQLARYGCRPLLIEQEDKTLSNPYGRACTLWPRTIELLDQLDLAERLLQTGVVTRTGLHFYEGRRVKGGLMYGSRMDKLGDTFFKFALHLRQKLTEDEFTAAFQEYGFNLHMRHAIESYALDEVAIDEYPIRVQIKDLTHDHVVQVKTRYLIGADGGKSTVRKLAKIPFDGEYTKNRWIRMDAKVKTNMPNPRCLNSIDSRSHGQILWCPTDNGLTRIGYVFSQTLLEKYGGVEGVTREVAMEEAKKAIEPFELEFEDMQWFTIYGIGQRIARSFSDVGNGVFLAGDACHTHSSGSAQGLNTGIHDAVNLAWKLALRIHGIAKGSLLASYDEERRSVVQQVIDNDKTISTLISGEYPPRFQGRTESIRDILTEWFDDMNMQAFTLGLGISYPSNAINREVNGPSRATLNPGERGPDVYLTSIGTGDPIRLQKVLKNDAKFSVVIFAGNPSHTCSAYSVFTGALPPFIQSFPARAFKWFTITSVSGNGGQEVLGMTPIGKVYFDENVKAHEIYGVDIQKGAVVVFRPDGWVGTVVELNERGFEGEAGTTMLTFAGFVALALSIASVSAQQTVPAWGQCGGIGYNGPTTCVSGWTCVKQNDYYSQCLQGTATSSTTLPPSTTAGTSTTAGPSTTAAPPASTGFVKTSGQRFTLNGSKFTVVGSNSYWVGLSGLSTTDMNKAFADIAATGATVVRTWGFNEVTNSPGVPYYQRWSGSTPTVNTGADGLQNFDKVVAAAKANGIRLIVALTNNWADYGGMDVYVNQIVGNGQPHDLFYTNAKVISAFKNYINTFVSRYKNEPTIMAWELANEPRCKGSTGTTSGTCTTATITKWATDISAYIKSIDSNHLVALGDEGFFNKPGSASYPYQGSEGIDFDANLKISTLDFATAHAKSWGESANPTNWGAQWITDHAASQKAANKPVILEEFGVTNSQSSTYTTWLSTVASWVYVEHWPEDQR</sequence>
<keyword evidence="4" id="KW-0732">Signal</keyword>
<dbReference type="Pfam" id="PF07976">
    <property type="entry name" value="Phe_hydrox_dim"/>
    <property type="match status" value="1"/>
</dbReference>
<dbReference type="GO" id="GO:0000272">
    <property type="term" value="P:polysaccharide catabolic process"/>
    <property type="evidence" value="ECO:0007669"/>
    <property type="project" value="InterPro"/>
</dbReference>
<dbReference type="eggNOG" id="KOG3855">
    <property type="taxonomic scope" value="Eukaryota"/>
</dbReference>
<dbReference type="Gene3D" id="3.20.20.80">
    <property type="entry name" value="Glycosidases"/>
    <property type="match status" value="1"/>
</dbReference>
<dbReference type="SUPFAM" id="SSF54373">
    <property type="entry name" value="FAD-linked reductases, C-terminal domain"/>
    <property type="match status" value="1"/>
</dbReference>
<evidence type="ECO:0000256" key="3">
    <source>
        <dbReference type="ARBA" id="ARBA00022630"/>
    </source>
</evidence>
<comment type="similarity">
    <text evidence="2">Belongs to the PheA/TfdB FAD monooxygenase family.</text>
</comment>
<evidence type="ECO:0000256" key="1">
    <source>
        <dbReference type="ARBA" id="ARBA00005641"/>
    </source>
</evidence>
<evidence type="ECO:0000256" key="8">
    <source>
        <dbReference type="ARBA" id="ARBA00023295"/>
    </source>
</evidence>
<organism evidence="11 12">
    <name type="scientific">Moniliophthora roreri</name>
    <name type="common">Frosty pod rot fungus</name>
    <name type="synonym">Monilia roreri</name>
    <dbReference type="NCBI Taxonomy" id="221103"/>
    <lineage>
        <taxon>Eukaryota</taxon>
        <taxon>Fungi</taxon>
        <taxon>Dikarya</taxon>
        <taxon>Basidiomycota</taxon>
        <taxon>Agaricomycotina</taxon>
        <taxon>Agaricomycetes</taxon>
        <taxon>Agaricomycetidae</taxon>
        <taxon>Agaricales</taxon>
        <taxon>Marasmiineae</taxon>
        <taxon>Marasmiaceae</taxon>
        <taxon>Moniliophthora</taxon>
    </lineage>
</organism>
<feature type="region of interest" description="Disordered" evidence="9">
    <location>
        <begin position="690"/>
        <end position="717"/>
    </location>
</feature>
<protein>
    <recommendedName>
        <fullName evidence="10">CBM1 domain-containing protein</fullName>
    </recommendedName>
</protein>
<evidence type="ECO:0000256" key="4">
    <source>
        <dbReference type="ARBA" id="ARBA00022729"/>
    </source>
</evidence>
<dbReference type="SMART" id="SM00236">
    <property type="entry name" value="fCBD"/>
    <property type="match status" value="1"/>
</dbReference>
<dbReference type="AlphaFoldDB" id="A0A0W0FS81"/>
<dbReference type="PRINTS" id="PR00420">
    <property type="entry name" value="RNGMNOXGNASE"/>
</dbReference>
<keyword evidence="6" id="KW-0274">FAD</keyword>
<dbReference type="InterPro" id="IPR017853">
    <property type="entry name" value="GH"/>
</dbReference>
<evidence type="ECO:0000313" key="11">
    <source>
        <dbReference type="EMBL" id="KTB39231.1"/>
    </source>
</evidence>
<dbReference type="InterPro" id="IPR035971">
    <property type="entry name" value="CBD_sf"/>
</dbReference>
<dbReference type="InterPro" id="IPR036249">
    <property type="entry name" value="Thioredoxin-like_sf"/>
</dbReference>
<accession>A0A0W0FS81</accession>
<name>A0A0W0FS81_MONRR</name>
<dbReference type="InterPro" id="IPR001547">
    <property type="entry name" value="Glyco_hydro_5"/>
</dbReference>
<dbReference type="EMBL" id="LATX01001698">
    <property type="protein sequence ID" value="KTB39231.1"/>
    <property type="molecule type" value="Genomic_DNA"/>
</dbReference>
<keyword evidence="8" id="KW-0326">Glycosidase</keyword>
<dbReference type="SUPFAM" id="SSF57180">
    <property type="entry name" value="Cellulose-binding domain"/>
    <property type="match status" value="1"/>
</dbReference>
<dbReference type="Gene3D" id="3.40.30.20">
    <property type="match status" value="1"/>
</dbReference>
<proteinExistence type="inferred from homology"/>
<dbReference type="Proteomes" id="UP000054988">
    <property type="component" value="Unassembled WGS sequence"/>
</dbReference>
<evidence type="ECO:0000256" key="7">
    <source>
        <dbReference type="ARBA" id="ARBA00023002"/>
    </source>
</evidence>
<comment type="similarity">
    <text evidence="1">Belongs to the glycosyl hydrolase 5 (cellulase A) family.</text>
</comment>
<dbReference type="SUPFAM" id="SSF51905">
    <property type="entry name" value="FAD/NAD(P)-binding domain"/>
    <property type="match status" value="1"/>
</dbReference>
<dbReference type="InterPro" id="IPR002938">
    <property type="entry name" value="FAD-bd"/>
</dbReference>
<dbReference type="Gene3D" id="3.50.50.60">
    <property type="entry name" value="FAD/NAD(P)-binding domain"/>
    <property type="match status" value="1"/>
</dbReference>
<dbReference type="InterPro" id="IPR050641">
    <property type="entry name" value="RIFMO-like"/>
</dbReference>
<evidence type="ECO:0000256" key="6">
    <source>
        <dbReference type="ARBA" id="ARBA00022827"/>
    </source>
</evidence>
<dbReference type="PANTHER" id="PTHR43004:SF5">
    <property type="entry name" value="FAD-BINDING DOMAIN-CONTAINING PROTEIN"/>
    <property type="match status" value="1"/>
</dbReference>
<gene>
    <name evidence="11" type="ORF">WG66_8191</name>
</gene>
<dbReference type="GO" id="GO:0071949">
    <property type="term" value="F:FAD binding"/>
    <property type="evidence" value="ECO:0007669"/>
    <property type="project" value="InterPro"/>
</dbReference>
<feature type="domain" description="CBM1" evidence="10">
    <location>
        <begin position="647"/>
        <end position="683"/>
    </location>
</feature>
<comment type="caution">
    <text evidence="11">The sequence shown here is derived from an EMBL/GenBank/DDBJ whole genome shotgun (WGS) entry which is preliminary data.</text>
</comment>
<dbReference type="InterPro" id="IPR038220">
    <property type="entry name" value="PHOX_C_sf"/>
</dbReference>
<dbReference type="InterPro" id="IPR000254">
    <property type="entry name" value="CBD"/>
</dbReference>
<dbReference type="PROSITE" id="PS00562">
    <property type="entry name" value="CBM1_1"/>
    <property type="match status" value="1"/>
</dbReference>
<dbReference type="GO" id="GO:0016709">
    <property type="term" value="F:oxidoreductase activity, acting on paired donors, with incorporation or reduction of molecular oxygen, NAD(P)H as one donor, and incorporation of one atom of oxygen"/>
    <property type="evidence" value="ECO:0007669"/>
    <property type="project" value="UniProtKB-ARBA"/>
</dbReference>
<dbReference type="Gene3D" id="3.30.9.10">
    <property type="entry name" value="D-Amino Acid Oxidase, subunit A, domain 2"/>
    <property type="match status" value="1"/>
</dbReference>
<dbReference type="InterPro" id="IPR012941">
    <property type="entry name" value="Phe_hydrox_C_dim_dom"/>
</dbReference>
<reference evidence="11 12" key="1">
    <citation type="submission" date="2015-12" db="EMBL/GenBank/DDBJ databases">
        <title>Draft genome sequence of Moniliophthora roreri, the causal agent of frosty pod rot of cacao.</title>
        <authorList>
            <person name="Aime M.C."/>
            <person name="Diaz-Valderrama J.R."/>
            <person name="Kijpornyongpan T."/>
            <person name="Phillips-Mora W."/>
        </authorList>
    </citation>
    <scope>NUCLEOTIDE SEQUENCE [LARGE SCALE GENOMIC DNA]</scope>
    <source>
        <strain evidence="11 12">MCA 2952</strain>
    </source>
</reference>
<dbReference type="GO" id="GO:0030248">
    <property type="term" value="F:cellulose binding"/>
    <property type="evidence" value="ECO:0007669"/>
    <property type="project" value="InterPro"/>
</dbReference>